<dbReference type="Proteomes" id="UP001589536">
    <property type="component" value="Unassembled WGS sequence"/>
</dbReference>
<dbReference type="RefSeq" id="WP_376955536.1">
    <property type="nucleotide sequence ID" value="NZ_JBHMBH010000100.1"/>
</dbReference>
<evidence type="ECO:0000313" key="2">
    <source>
        <dbReference type="EMBL" id="MFB9717071.1"/>
    </source>
</evidence>
<gene>
    <name evidence="2" type="ORF">ACFFPI_23540</name>
</gene>
<evidence type="ECO:0000313" key="3">
    <source>
        <dbReference type="Proteomes" id="UP001589536"/>
    </source>
</evidence>
<evidence type="ECO:0000259" key="1">
    <source>
        <dbReference type="Pfam" id="PF09346"/>
    </source>
</evidence>
<protein>
    <submittedName>
        <fullName evidence="2">SMI1/KNR4 family protein</fullName>
    </submittedName>
</protein>
<keyword evidence="3" id="KW-1185">Reference proteome</keyword>
<feature type="domain" description="Knr4/Smi1-like" evidence="1">
    <location>
        <begin position="73"/>
        <end position="141"/>
    </location>
</feature>
<dbReference type="InterPro" id="IPR018958">
    <property type="entry name" value="Knr4/Smi1-like_dom"/>
</dbReference>
<dbReference type="EMBL" id="JBHMBH010000100">
    <property type="protein sequence ID" value="MFB9717071.1"/>
    <property type="molecule type" value="Genomic_DNA"/>
</dbReference>
<dbReference type="Pfam" id="PF09346">
    <property type="entry name" value="SMI1_KNR4"/>
    <property type="match status" value="1"/>
</dbReference>
<accession>A0ABV5UXX7</accession>
<reference evidence="2 3" key="1">
    <citation type="submission" date="2024-09" db="EMBL/GenBank/DDBJ databases">
        <authorList>
            <person name="Sun Q."/>
            <person name="Mori K."/>
        </authorList>
    </citation>
    <scope>NUCLEOTIDE SEQUENCE [LARGE SCALE GENOMIC DNA]</scope>
    <source>
        <strain evidence="2 3">JCM 13519</strain>
    </source>
</reference>
<comment type="caution">
    <text evidence="2">The sequence shown here is derived from an EMBL/GenBank/DDBJ whole genome shotgun (WGS) entry which is preliminary data.</text>
</comment>
<organism evidence="2 3">
    <name type="scientific">Arthrobacter methylotrophus</name>
    <dbReference type="NCBI Taxonomy" id="121291"/>
    <lineage>
        <taxon>Bacteria</taxon>
        <taxon>Bacillati</taxon>
        <taxon>Actinomycetota</taxon>
        <taxon>Actinomycetes</taxon>
        <taxon>Micrococcales</taxon>
        <taxon>Micrococcaceae</taxon>
        <taxon>Arthrobacter</taxon>
    </lineage>
</organism>
<proteinExistence type="predicted"/>
<name>A0ABV5UXX7_9MICC</name>
<sequence>MSDLAAVLGRIELGLNALGRQAVLEKLLPGKTGSRVRDCINSVALPSNAQVESLFGWRNGTNTQSVTSLDDIHVFPGFYFLSIEDATANYRAFRNDDRWSHGWLPLFANGGGDFYVVDLASDCPGSVRHFRIDEDEHPLEFESIAAMATTMAAAFERGTFFVDSDGYLEMDDIAFAALAAELNPLVPWWNETIQG</sequence>